<proteinExistence type="predicted"/>
<dbReference type="EMBL" id="LCQD01000006">
    <property type="protein sequence ID" value="KKW12958.1"/>
    <property type="molecule type" value="Genomic_DNA"/>
</dbReference>
<name>A0A0G1W2L3_9BACT</name>
<sequence>MNSKDLAIFAKCGDGSFLPRYETEMDSVLKLVDKGLLESDPRGYTPLLDNPNRSVCSVRLSPRGARVLEGVLKILD</sequence>
<evidence type="ECO:0000313" key="2">
    <source>
        <dbReference type="Proteomes" id="UP000034588"/>
    </source>
</evidence>
<comment type="caution">
    <text evidence="1">The sequence shown here is derived from an EMBL/GenBank/DDBJ whole genome shotgun (WGS) entry which is preliminary data.</text>
</comment>
<gene>
    <name evidence="1" type="ORF">UY48_C0006G0011</name>
</gene>
<dbReference type="AlphaFoldDB" id="A0A0G1W2L3"/>
<accession>A0A0G1W2L3</accession>
<evidence type="ECO:0000313" key="1">
    <source>
        <dbReference type="EMBL" id="KKW12958.1"/>
    </source>
</evidence>
<reference evidence="1 2" key="1">
    <citation type="journal article" date="2015" name="Nature">
        <title>rRNA introns, odd ribosomes, and small enigmatic genomes across a large radiation of phyla.</title>
        <authorList>
            <person name="Brown C.T."/>
            <person name="Hug L.A."/>
            <person name="Thomas B.C."/>
            <person name="Sharon I."/>
            <person name="Castelle C.J."/>
            <person name="Singh A."/>
            <person name="Wilkins M.J."/>
            <person name="Williams K.H."/>
            <person name="Banfield J.F."/>
        </authorList>
    </citation>
    <scope>NUCLEOTIDE SEQUENCE [LARGE SCALE GENOMIC DNA]</scope>
</reference>
<protein>
    <submittedName>
        <fullName evidence="1">Uncharacterized protein</fullName>
    </submittedName>
</protein>
<dbReference type="Proteomes" id="UP000034588">
    <property type="component" value="Unassembled WGS sequence"/>
</dbReference>
<organism evidence="1 2">
    <name type="scientific">Candidatus Gottesmanbacteria bacterium GW2011_GWB1_49_7</name>
    <dbReference type="NCBI Taxonomy" id="1618448"/>
    <lineage>
        <taxon>Bacteria</taxon>
        <taxon>Candidatus Gottesmaniibacteriota</taxon>
    </lineage>
</organism>